<dbReference type="AlphaFoldDB" id="A0A7C3WUU3"/>
<name>A0A7C3WUU3_9BACT</name>
<protein>
    <submittedName>
        <fullName evidence="1">Uncharacterized protein</fullName>
    </submittedName>
</protein>
<dbReference type="EMBL" id="DTGA01000036">
    <property type="protein sequence ID" value="HGB30511.1"/>
    <property type="molecule type" value="Genomic_DNA"/>
</dbReference>
<sequence>MLDKERVVYEILEELRRRYNSPVLRKNLRLDVNFLREVLEIVENSGYDILPAKSYPTEGFSATAIDDFYQEIAQWVQTDRDYYIPAEQIIRNLIYKGWVIIPPRGL</sequence>
<organism evidence="1">
    <name type="scientific">Dictyoglomus turgidum</name>
    <dbReference type="NCBI Taxonomy" id="513050"/>
    <lineage>
        <taxon>Bacteria</taxon>
        <taxon>Pseudomonadati</taxon>
        <taxon>Dictyoglomota</taxon>
        <taxon>Dictyoglomia</taxon>
        <taxon>Dictyoglomales</taxon>
        <taxon>Dictyoglomaceae</taxon>
        <taxon>Dictyoglomus</taxon>
    </lineage>
</organism>
<evidence type="ECO:0000313" key="1">
    <source>
        <dbReference type="EMBL" id="HGB30511.1"/>
    </source>
</evidence>
<reference evidence="1" key="1">
    <citation type="journal article" date="2020" name="mSystems">
        <title>Genome- and Community-Level Interaction Insights into Carbon Utilization and Element Cycling Functions of Hydrothermarchaeota in Hydrothermal Sediment.</title>
        <authorList>
            <person name="Zhou Z."/>
            <person name="Liu Y."/>
            <person name="Xu W."/>
            <person name="Pan J."/>
            <person name="Luo Z.H."/>
            <person name="Li M."/>
        </authorList>
    </citation>
    <scope>NUCLEOTIDE SEQUENCE [LARGE SCALE GENOMIC DNA]</scope>
    <source>
        <strain evidence="1">SpSt-751</strain>
    </source>
</reference>
<proteinExistence type="predicted"/>
<gene>
    <name evidence="1" type="ORF">ENV35_01380</name>
</gene>
<comment type="caution">
    <text evidence="1">The sequence shown here is derived from an EMBL/GenBank/DDBJ whole genome shotgun (WGS) entry which is preliminary data.</text>
</comment>
<accession>A0A7C3WUU3</accession>